<sequence length="81" mass="9090">MLTKIRCCKKGNDQFINLHDISYIEVSDTDYCGGMRGYESKYASVILGMKNGHSVLLTIERTKLEVLSTPPAQPALVEWPD</sequence>
<dbReference type="Proteomes" id="UP000199035">
    <property type="component" value="Unassembled WGS sequence"/>
</dbReference>
<keyword evidence="2" id="KW-1185">Reference proteome</keyword>
<gene>
    <name evidence="1" type="ORF">SAMN05421643_1229</name>
</gene>
<name>A0A1H3LZ90_9GAMM</name>
<dbReference type="STRING" id="595670.SAMN05421643_1229"/>
<evidence type="ECO:0000313" key="1">
    <source>
        <dbReference type="EMBL" id="SDY69761.1"/>
    </source>
</evidence>
<accession>A0A1H3LZ90</accession>
<reference evidence="2" key="1">
    <citation type="submission" date="2016-10" db="EMBL/GenBank/DDBJ databases">
        <authorList>
            <person name="Varghese N."/>
            <person name="Submissions S."/>
        </authorList>
    </citation>
    <scope>NUCLEOTIDE SEQUENCE [LARGE SCALE GENOMIC DNA]</scope>
    <source>
        <strain evidence="2">ANC 5109</strain>
    </source>
</reference>
<organism evidence="1 2">
    <name type="scientific">Acinetobacter kyonggiensis</name>
    <dbReference type="NCBI Taxonomy" id="595670"/>
    <lineage>
        <taxon>Bacteria</taxon>
        <taxon>Pseudomonadati</taxon>
        <taxon>Pseudomonadota</taxon>
        <taxon>Gammaproteobacteria</taxon>
        <taxon>Moraxellales</taxon>
        <taxon>Moraxellaceae</taxon>
        <taxon>Acinetobacter</taxon>
    </lineage>
</organism>
<protein>
    <submittedName>
        <fullName evidence="1">Uncharacterized protein</fullName>
    </submittedName>
</protein>
<dbReference type="EMBL" id="FNPK01000022">
    <property type="protein sequence ID" value="SDY69761.1"/>
    <property type="molecule type" value="Genomic_DNA"/>
</dbReference>
<dbReference type="AlphaFoldDB" id="A0A1H3LZ90"/>
<evidence type="ECO:0000313" key="2">
    <source>
        <dbReference type="Proteomes" id="UP000199035"/>
    </source>
</evidence>
<proteinExistence type="predicted"/>
<dbReference type="RefSeq" id="WP_092691886.1">
    <property type="nucleotide sequence ID" value="NZ_FNPK01000022.1"/>
</dbReference>